<dbReference type="EMBL" id="BANT01000008">
    <property type="protein sequence ID" value="GAC56494.1"/>
    <property type="molecule type" value="Genomic_DNA"/>
</dbReference>
<accession>L7L6F6</accession>
<gene>
    <name evidence="2" type="ORF">GOHSU_08_00220</name>
</gene>
<dbReference type="AlphaFoldDB" id="L7L6F6"/>
<evidence type="ECO:0000313" key="3">
    <source>
        <dbReference type="Proteomes" id="UP000053405"/>
    </source>
</evidence>
<evidence type="ECO:0000256" key="1">
    <source>
        <dbReference type="SAM" id="MobiDB-lite"/>
    </source>
</evidence>
<reference evidence="2 3" key="1">
    <citation type="submission" date="2012-12" db="EMBL/GenBank/DDBJ databases">
        <title>Whole genome shotgun sequence of Gordonia hirsuta NBRC 16056.</title>
        <authorList>
            <person name="Isaki-Nakamura S."/>
            <person name="Hosoyama A."/>
            <person name="Tsuchikane K."/>
            <person name="Katsumata H."/>
            <person name="Baba S."/>
            <person name="Yamazaki S."/>
            <person name="Fujita N."/>
        </authorList>
    </citation>
    <scope>NUCLEOTIDE SEQUENCE [LARGE SCALE GENOMIC DNA]</scope>
    <source>
        <strain evidence="2 3">NBRC 16056</strain>
    </source>
</reference>
<protein>
    <submittedName>
        <fullName evidence="2">Uncharacterized protein</fullName>
    </submittedName>
</protein>
<evidence type="ECO:0000313" key="2">
    <source>
        <dbReference type="EMBL" id="GAC56494.1"/>
    </source>
</evidence>
<feature type="compositionally biased region" description="Low complexity" evidence="1">
    <location>
        <begin position="42"/>
        <end position="52"/>
    </location>
</feature>
<keyword evidence="3" id="KW-1185">Reference proteome</keyword>
<dbReference type="Proteomes" id="UP000053405">
    <property type="component" value="Unassembled WGS sequence"/>
</dbReference>
<dbReference type="STRING" id="1121927.GOHSU_08_00220"/>
<comment type="caution">
    <text evidence="2">The sequence shown here is derived from an EMBL/GenBank/DDBJ whole genome shotgun (WGS) entry which is preliminary data.</text>
</comment>
<organism evidence="2 3">
    <name type="scientific">Gordonia hirsuta DSM 44140 = NBRC 16056</name>
    <dbReference type="NCBI Taxonomy" id="1121927"/>
    <lineage>
        <taxon>Bacteria</taxon>
        <taxon>Bacillati</taxon>
        <taxon>Actinomycetota</taxon>
        <taxon>Actinomycetes</taxon>
        <taxon>Mycobacteriales</taxon>
        <taxon>Gordoniaceae</taxon>
        <taxon>Gordonia</taxon>
    </lineage>
</organism>
<proteinExistence type="predicted"/>
<sequence length="194" mass="19413">MPAAACSTDSGPAPTVTEMIYVDADGNTVAPPAPEMPEDGPRGAPAPAAPGSSAAEAPVIALQFFTTPDGQIYCGVEPAGSFGNQDARPDFACVTTTASIPKPVMSNCVPNITRLGGAGALGPGWVATGVCTGGWFFRQDSSQMQAAEVGQRIAVGDVTCTVEAADAVQCSRGAEGFRLSSSAISVSGNDVTVS</sequence>
<name>L7L6F6_9ACTN</name>
<feature type="region of interest" description="Disordered" evidence="1">
    <location>
        <begin position="26"/>
        <end position="52"/>
    </location>
</feature>